<gene>
    <name evidence="7" type="ORF">JF535_12260</name>
</gene>
<evidence type="ECO:0000256" key="2">
    <source>
        <dbReference type="ARBA" id="ARBA00022692"/>
    </source>
</evidence>
<feature type="domain" description="Mechanosensitive ion channel MscS" evidence="6">
    <location>
        <begin position="92"/>
        <end position="167"/>
    </location>
</feature>
<protein>
    <submittedName>
        <fullName evidence="7">Mechanosensitive ion channel</fullName>
    </submittedName>
</protein>
<accession>A0ABS3E8K1</accession>
<comment type="caution">
    <text evidence="7">The sequence shown here is derived from an EMBL/GenBank/DDBJ whole genome shotgun (WGS) entry which is preliminary data.</text>
</comment>
<dbReference type="Gene3D" id="2.30.30.60">
    <property type="match status" value="1"/>
</dbReference>
<sequence>MNTEVLHQFLENKLAWSLLLLVVVLVVRYLLATLFRRSSWQRQDIRRRVHMVHNFANLAIVIGLFAIWVSELRDFALSIAAFSVAIVIALRDVVACLVGGLYQASMRSFTIGDWVRIGDQFGEVIDNNWLSTTLLEIDPHGLGNGYTGTTLYVPNNVFFTQPVKNLNFMRRYIEHTFSIVRESKGKNPFDIKPFITERVLEHCESFKEVAERYCKLIESRMGVDLAGTEPKIKVSTSELGHDVLTITLFCPREEASEIEQKVTEDYYRFWYGDADQSLTPADGAKAG</sequence>
<dbReference type="InterPro" id="IPR023408">
    <property type="entry name" value="MscS_beta-dom_sf"/>
</dbReference>
<keyword evidence="8" id="KW-1185">Reference proteome</keyword>
<feature type="transmembrane region" description="Helical" evidence="5">
    <location>
        <begin position="75"/>
        <end position="102"/>
    </location>
</feature>
<evidence type="ECO:0000259" key="6">
    <source>
        <dbReference type="Pfam" id="PF00924"/>
    </source>
</evidence>
<evidence type="ECO:0000256" key="1">
    <source>
        <dbReference type="ARBA" id="ARBA00004370"/>
    </source>
</evidence>
<name>A0ABS3E8K1_9GAMM</name>
<reference evidence="7 8" key="1">
    <citation type="submission" date="2020-12" db="EMBL/GenBank/DDBJ databases">
        <title>Oil enriched cultivation method for isolating marine PHA-producing bacteria.</title>
        <authorList>
            <person name="Zheng W."/>
            <person name="Yu S."/>
            <person name="Huang Y."/>
        </authorList>
    </citation>
    <scope>NUCLEOTIDE SEQUENCE [LARGE SCALE GENOMIC DNA]</scope>
    <source>
        <strain evidence="7 8">SN0-2</strain>
    </source>
</reference>
<evidence type="ECO:0000256" key="5">
    <source>
        <dbReference type="SAM" id="Phobius"/>
    </source>
</evidence>
<dbReference type="Proteomes" id="UP000664293">
    <property type="component" value="Unassembled WGS sequence"/>
</dbReference>
<keyword evidence="4 5" id="KW-0472">Membrane</keyword>
<organism evidence="7 8">
    <name type="scientific">Microbulbifer salipaludis</name>
    <dbReference type="NCBI Taxonomy" id="187980"/>
    <lineage>
        <taxon>Bacteria</taxon>
        <taxon>Pseudomonadati</taxon>
        <taxon>Pseudomonadota</taxon>
        <taxon>Gammaproteobacteria</taxon>
        <taxon>Cellvibrionales</taxon>
        <taxon>Microbulbiferaceae</taxon>
        <taxon>Microbulbifer</taxon>
    </lineage>
</organism>
<dbReference type="Pfam" id="PF00924">
    <property type="entry name" value="MS_channel_2nd"/>
    <property type="match status" value="1"/>
</dbReference>
<comment type="subcellular location">
    <subcellularLocation>
        <location evidence="1">Membrane</location>
    </subcellularLocation>
</comment>
<dbReference type="RefSeq" id="WP_207002481.1">
    <property type="nucleotide sequence ID" value="NZ_JAEKJR010000002.1"/>
</dbReference>
<dbReference type="SUPFAM" id="SSF50182">
    <property type="entry name" value="Sm-like ribonucleoproteins"/>
    <property type="match status" value="1"/>
</dbReference>
<evidence type="ECO:0000256" key="4">
    <source>
        <dbReference type="ARBA" id="ARBA00023136"/>
    </source>
</evidence>
<dbReference type="InterPro" id="IPR010920">
    <property type="entry name" value="LSM_dom_sf"/>
</dbReference>
<keyword evidence="2 5" id="KW-0812">Transmembrane</keyword>
<feature type="transmembrane region" description="Helical" evidence="5">
    <location>
        <begin position="14"/>
        <end position="31"/>
    </location>
</feature>
<evidence type="ECO:0000313" key="7">
    <source>
        <dbReference type="EMBL" id="MBN8431626.1"/>
    </source>
</evidence>
<evidence type="ECO:0000256" key="3">
    <source>
        <dbReference type="ARBA" id="ARBA00022989"/>
    </source>
</evidence>
<dbReference type="EMBL" id="JAEKJR010000002">
    <property type="protein sequence ID" value="MBN8431626.1"/>
    <property type="molecule type" value="Genomic_DNA"/>
</dbReference>
<dbReference type="PANTHER" id="PTHR30566">
    <property type="entry name" value="YNAI-RELATED MECHANOSENSITIVE ION CHANNEL"/>
    <property type="match status" value="1"/>
</dbReference>
<proteinExistence type="predicted"/>
<dbReference type="PANTHER" id="PTHR30566:SF27">
    <property type="entry name" value="MECHANOSENSITIVE ION CHANNEL PROTEIN"/>
    <property type="match status" value="1"/>
</dbReference>
<dbReference type="InterPro" id="IPR006685">
    <property type="entry name" value="MscS_channel_2nd"/>
</dbReference>
<keyword evidence="3 5" id="KW-1133">Transmembrane helix</keyword>
<feature type="transmembrane region" description="Helical" evidence="5">
    <location>
        <begin position="51"/>
        <end position="69"/>
    </location>
</feature>
<evidence type="ECO:0000313" key="8">
    <source>
        <dbReference type="Proteomes" id="UP000664293"/>
    </source>
</evidence>